<feature type="transmembrane region" description="Helical" evidence="8">
    <location>
        <begin position="277"/>
        <end position="299"/>
    </location>
</feature>
<evidence type="ECO:0000256" key="5">
    <source>
        <dbReference type="ARBA" id="ARBA00022692"/>
    </source>
</evidence>
<sequence length="542" mass="59490">MDKNKKFIPKTIEEVTKDFGLLGRVDPAVFIISAVLIGIFVIWGAIDTKSLMTYANAGLAYITKRWGWLYMSGTLFFVFFCIFMAFSKFGKIKLGKPDDVPEYSTASWISMLFGCGIAVGLVYWSVGEPLYHYYAGPSYAGTAGSTHAAEWAMAISFLHWGISPWCIYLVCGLAMGLIIYRKNMPALVSSCFYPIFGDKIYGPLGKAIDISVLVATIFGTATSVGLGTLQFNAGLNWYFGVPNTATWNVICLAVVVFCYLCSACLPIERGIRIGSNASMIACMGLLLFVFILGPTTFILNNFVNALGLYVQNFITMSLFLDPVKQEGWVGGWTIFYWAWWIAWAPAVGMFIAKISKGRTIREFFIGAMFAPCLIDMVYFCVYGSTGLHFELMEKTKNLIWAAVQKDVPTGLYSLLGQFPGGSLVGIVNLFVIFTFFVVSADAITIVLGMLSSGGNPEPKTSLKIFWGILMGAVTGVLMLAGGLGPMQTASILAVFPVMFIMLGMCYVIGKFVKEEITFYEPTSKEYVQDKQEVVHPGTGQTV</sequence>
<keyword evidence="6 8" id="KW-1133">Transmembrane helix</keyword>
<keyword evidence="3" id="KW-0813">Transport</keyword>
<evidence type="ECO:0000313" key="10">
    <source>
        <dbReference type="Proteomes" id="UP000323521"/>
    </source>
</evidence>
<evidence type="ECO:0000256" key="2">
    <source>
        <dbReference type="ARBA" id="ARBA00005658"/>
    </source>
</evidence>
<dbReference type="RefSeq" id="WP_148137299.1">
    <property type="nucleotide sequence ID" value="NZ_CP017634.1"/>
</dbReference>
<feature type="transmembrane region" description="Helical" evidence="8">
    <location>
        <begin position="489"/>
        <end position="509"/>
    </location>
</feature>
<dbReference type="InterPro" id="IPR000060">
    <property type="entry name" value="BCCT_transptr"/>
</dbReference>
<feature type="transmembrane region" description="Helical" evidence="8">
    <location>
        <begin position="106"/>
        <end position="126"/>
    </location>
</feature>
<feature type="transmembrane region" description="Helical" evidence="8">
    <location>
        <begin position="423"/>
        <end position="450"/>
    </location>
</feature>
<dbReference type="GO" id="GO:0022857">
    <property type="term" value="F:transmembrane transporter activity"/>
    <property type="evidence" value="ECO:0007669"/>
    <property type="project" value="InterPro"/>
</dbReference>
<name>A0A3G1KZT5_FORW1</name>
<organism evidence="9 10">
    <name type="scientific">Formimonas warabiya</name>
    <dbReference type="NCBI Taxonomy" id="1761012"/>
    <lineage>
        <taxon>Bacteria</taxon>
        <taxon>Bacillati</taxon>
        <taxon>Bacillota</taxon>
        <taxon>Clostridia</taxon>
        <taxon>Eubacteriales</taxon>
        <taxon>Peptococcaceae</taxon>
        <taxon>Candidatus Formimonas</taxon>
    </lineage>
</organism>
<dbReference type="EMBL" id="CP017634">
    <property type="protein sequence ID" value="ATW27908.1"/>
    <property type="molecule type" value="Genomic_DNA"/>
</dbReference>
<feature type="transmembrane region" description="Helical" evidence="8">
    <location>
        <begin position="66"/>
        <end position="86"/>
    </location>
</feature>
<protein>
    <submittedName>
        <fullName evidence="9">Transporter</fullName>
    </submittedName>
</protein>
<dbReference type="GO" id="GO:0005886">
    <property type="term" value="C:plasma membrane"/>
    <property type="evidence" value="ECO:0007669"/>
    <property type="project" value="UniProtKB-SubCell"/>
</dbReference>
<comment type="similarity">
    <text evidence="2">Belongs to the BCCT transporter (TC 2.A.15) family.</text>
</comment>
<dbReference type="InterPro" id="IPR018093">
    <property type="entry name" value="BCCT_CS"/>
</dbReference>
<feature type="transmembrane region" description="Helical" evidence="8">
    <location>
        <begin position="334"/>
        <end position="351"/>
    </location>
</feature>
<keyword evidence="10" id="KW-1185">Reference proteome</keyword>
<comment type="subcellular location">
    <subcellularLocation>
        <location evidence="1">Cell membrane</location>
        <topology evidence="1">Multi-pass membrane protein</topology>
    </subcellularLocation>
</comment>
<accession>A0A3G1KZT5</accession>
<dbReference type="Pfam" id="PF02028">
    <property type="entry name" value="BCCT"/>
    <property type="match status" value="1"/>
</dbReference>
<evidence type="ECO:0000256" key="4">
    <source>
        <dbReference type="ARBA" id="ARBA00022475"/>
    </source>
</evidence>
<dbReference type="AlphaFoldDB" id="A0A3G1KZT5"/>
<dbReference type="PROSITE" id="PS01303">
    <property type="entry name" value="BCCT"/>
    <property type="match status" value="1"/>
</dbReference>
<dbReference type="NCBIfam" id="TIGR00842">
    <property type="entry name" value="bcct"/>
    <property type="match status" value="1"/>
</dbReference>
<keyword evidence="7 8" id="KW-0472">Membrane</keyword>
<dbReference type="Proteomes" id="UP000323521">
    <property type="component" value="Chromosome"/>
</dbReference>
<proteinExistence type="inferred from homology"/>
<feature type="transmembrane region" description="Helical" evidence="8">
    <location>
        <begin position="245"/>
        <end position="265"/>
    </location>
</feature>
<dbReference type="OrthoDB" id="9775735at2"/>
<evidence type="ECO:0000313" key="9">
    <source>
        <dbReference type="EMBL" id="ATW27908.1"/>
    </source>
</evidence>
<feature type="transmembrane region" description="Helical" evidence="8">
    <location>
        <begin position="462"/>
        <end position="483"/>
    </location>
</feature>
<dbReference type="PANTHER" id="PTHR30047:SF7">
    <property type="entry name" value="HIGH-AFFINITY CHOLINE TRANSPORT PROTEIN"/>
    <property type="match status" value="1"/>
</dbReference>
<evidence type="ECO:0000256" key="8">
    <source>
        <dbReference type="SAM" id="Phobius"/>
    </source>
</evidence>
<evidence type="ECO:0000256" key="7">
    <source>
        <dbReference type="ARBA" id="ARBA00023136"/>
    </source>
</evidence>
<feature type="transmembrane region" description="Helical" evidence="8">
    <location>
        <begin position="157"/>
        <end position="180"/>
    </location>
</feature>
<feature type="transmembrane region" description="Helical" evidence="8">
    <location>
        <begin position="363"/>
        <end position="384"/>
    </location>
</feature>
<feature type="transmembrane region" description="Helical" evidence="8">
    <location>
        <begin position="210"/>
        <end position="233"/>
    </location>
</feature>
<evidence type="ECO:0000256" key="1">
    <source>
        <dbReference type="ARBA" id="ARBA00004651"/>
    </source>
</evidence>
<keyword evidence="5 8" id="KW-0812">Transmembrane</keyword>
<gene>
    <name evidence="9" type="ORF">DCMF_26945</name>
</gene>
<dbReference type="PANTHER" id="PTHR30047">
    <property type="entry name" value="HIGH-AFFINITY CHOLINE TRANSPORT PROTEIN-RELATED"/>
    <property type="match status" value="1"/>
</dbReference>
<evidence type="ECO:0000256" key="6">
    <source>
        <dbReference type="ARBA" id="ARBA00022989"/>
    </source>
</evidence>
<dbReference type="KEGG" id="fwa:DCMF_26945"/>
<evidence type="ECO:0000256" key="3">
    <source>
        <dbReference type="ARBA" id="ARBA00022448"/>
    </source>
</evidence>
<keyword evidence="4" id="KW-1003">Cell membrane</keyword>
<reference evidence="9 10" key="1">
    <citation type="submission" date="2016-10" db="EMBL/GenBank/DDBJ databases">
        <title>Complete Genome Sequence of Peptococcaceae strain DCMF.</title>
        <authorList>
            <person name="Edwards R.J."/>
            <person name="Holland S.I."/>
            <person name="Deshpande N.P."/>
            <person name="Wong Y.K."/>
            <person name="Ertan H."/>
            <person name="Manefield M."/>
            <person name="Russell T.L."/>
            <person name="Lee M.J."/>
        </authorList>
    </citation>
    <scope>NUCLEOTIDE SEQUENCE [LARGE SCALE GENOMIC DNA]</scope>
    <source>
        <strain evidence="9 10">DCMF</strain>
    </source>
</reference>
<feature type="transmembrane region" description="Helical" evidence="8">
    <location>
        <begin position="21"/>
        <end position="46"/>
    </location>
</feature>